<feature type="transmembrane region" description="Helical" evidence="13">
    <location>
        <begin position="45"/>
        <end position="63"/>
    </location>
</feature>
<comment type="function">
    <text evidence="11">Subunits I and II form the functional core of the enzyme complex. Electrons originating in cytochrome c are transferred via heme a and Cu(A) to the binuclear center formed by heme a3 and Cu(B).</text>
</comment>
<evidence type="ECO:0000256" key="12">
    <source>
        <dbReference type="SAM" id="MobiDB-lite"/>
    </source>
</evidence>
<keyword evidence="11" id="KW-0479">Metal-binding</keyword>
<comment type="caution">
    <text evidence="16">The sequence shown here is derived from an EMBL/GenBank/DDBJ whole genome shotgun (WGS) entry which is preliminary data.</text>
</comment>
<keyword evidence="7 10" id="KW-0249">Electron transport</keyword>
<keyword evidence="9 13" id="KW-0472">Membrane</keyword>
<keyword evidence="4 10" id="KW-0679">Respiratory chain</keyword>
<evidence type="ECO:0000313" key="16">
    <source>
        <dbReference type="EMBL" id="MCD2424684.1"/>
    </source>
</evidence>
<dbReference type="SUPFAM" id="SSF81464">
    <property type="entry name" value="Cytochrome c oxidase subunit II-like, transmembrane region"/>
    <property type="match status" value="1"/>
</dbReference>
<dbReference type="InterPro" id="IPR011759">
    <property type="entry name" value="Cyt_c_oxidase_su2_TM_dom"/>
</dbReference>
<keyword evidence="17" id="KW-1185">Reference proteome</keyword>
<dbReference type="InterPro" id="IPR036257">
    <property type="entry name" value="Cyt_c_oxidase_su2_TM_sf"/>
</dbReference>
<feature type="transmembrane region" description="Helical" evidence="13">
    <location>
        <begin position="6"/>
        <end position="24"/>
    </location>
</feature>
<evidence type="ECO:0000256" key="9">
    <source>
        <dbReference type="ARBA" id="ARBA00023136"/>
    </source>
</evidence>
<dbReference type="PANTHER" id="PTHR22888:SF9">
    <property type="entry name" value="CYTOCHROME C OXIDASE SUBUNIT 2"/>
    <property type="match status" value="1"/>
</dbReference>
<dbReference type="Gene3D" id="2.60.40.420">
    <property type="entry name" value="Cupredoxins - blue copper proteins"/>
    <property type="match status" value="1"/>
</dbReference>
<gene>
    <name evidence="16" type="ORF">LQ567_18020</name>
</gene>
<dbReference type="InterPro" id="IPR045187">
    <property type="entry name" value="CcO_II"/>
</dbReference>
<evidence type="ECO:0000259" key="15">
    <source>
        <dbReference type="PROSITE" id="PS50999"/>
    </source>
</evidence>
<dbReference type="PANTHER" id="PTHR22888">
    <property type="entry name" value="CYTOCHROME C OXIDASE, SUBUNIT II"/>
    <property type="match status" value="1"/>
</dbReference>
<feature type="transmembrane region" description="Helical" evidence="13">
    <location>
        <begin position="132"/>
        <end position="154"/>
    </location>
</feature>
<dbReference type="PRINTS" id="PR01166">
    <property type="entry name" value="CYCOXIDASEII"/>
</dbReference>
<comment type="catalytic activity">
    <reaction evidence="11">
        <text>4 Fe(II)-[cytochrome c] + O2 + 8 H(+)(in) = 4 Fe(III)-[cytochrome c] + 2 H2O + 4 H(+)(out)</text>
        <dbReference type="Rhea" id="RHEA:11436"/>
        <dbReference type="Rhea" id="RHEA-COMP:10350"/>
        <dbReference type="Rhea" id="RHEA-COMP:14399"/>
        <dbReference type="ChEBI" id="CHEBI:15377"/>
        <dbReference type="ChEBI" id="CHEBI:15378"/>
        <dbReference type="ChEBI" id="CHEBI:15379"/>
        <dbReference type="ChEBI" id="CHEBI:29033"/>
        <dbReference type="ChEBI" id="CHEBI:29034"/>
        <dbReference type="EC" id="7.1.1.9"/>
    </reaction>
</comment>
<evidence type="ECO:0000259" key="14">
    <source>
        <dbReference type="PROSITE" id="PS50857"/>
    </source>
</evidence>
<evidence type="ECO:0000256" key="5">
    <source>
        <dbReference type="ARBA" id="ARBA00022692"/>
    </source>
</evidence>
<keyword evidence="11" id="KW-0186">Copper</keyword>
<evidence type="ECO:0000256" key="11">
    <source>
        <dbReference type="RuleBase" id="RU004024"/>
    </source>
</evidence>
<feature type="compositionally biased region" description="Low complexity" evidence="12">
    <location>
        <begin position="328"/>
        <end position="340"/>
    </location>
</feature>
<evidence type="ECO:0000256" key="8">
    <source>
        <dbReference type="ARBA" id="ARBA00022989"/>
    </source>
</evidence>
<dbReference type="Pfam" id="PF00116">
    <property type="entry name" value="COX2"/>
    <property type="match status" value="1"/>
</dbReference>
<accession>A0ABS8PV47</accession>
<evidence type="ECO:0000256" key="7">
    <source>
        <dbReference type="ARBA" id="ARBA00022982"/>
    </source>
</evidence>
<evidence type="ECO:0000256" key="6">
    <source>
        <dbReference type="ARBA" id="ARBA00022967"/>
    </source>
</evidence>
<keyword evidence="6" id="KW-1278">Translocase</keyword>
<feature type="compositionally biased region" description="Low complexity" evidence="12">
    <location>
        <begin position="349"/>
        <end position="364"/>
    </location>
</feature>
<keyword evidence="3 10" id="KW-0813">Transport</keyword>
<dbReference type="PROSITE" id="PS50857">
    <property type="entry name" value="COX2_CUA"/>
    <property type="match status" value="1"/>
</dbReference>
<comment type="cofactor">
    <cofactor evidence="11">
        <name>Cu cation</name>
        <dbReference type="ChEBI" id="CHEBI:23378"/>
    </cofactor>
    <text evidence="11">Binds a copper A center.</text>
</comment>
<dbReference type="InterPro" id="IPR008972">
    <property type="entry name" value="Cupredoxin"/>
</dbReference>
<feature type="domain" description="Cytochrome oxidase subunit II copper A binding" evidence="14">
    <location>
        <begin position="162"/>
        <end position="317"/>
    </location>
</feature>
<dbReference type="InterPro" id="IPR002429">
    <property type="entry name" value="CcO_II-like_C"/>
</dbReference>
<dbReference type="PROSITE" id="PS50999">
    <property type="entry name" value="COX2_TM"/>
    <property type="match status" value="1"/>
</dbReference>
<feature type="region of interest" description="Disordered" evidence="12">
    <location>
        <begin position="326"/>
        <end position="373"/>
    </location>
</feature>
<proteinExistence type="inferred from homology"/>
<evidence type="ECO:0000256" key="13">
    <source>
        <dbReference type="SAM" id="Phobius"/>
    </source>
</evidence>
<feature type="domain" description="Cytochrome oxidase subunit II transmembrane region profile" evidence="15">
    <location>
        <begin position="58"/>
        <end position="160"/>
    </location>
</feature>
<evidence type="ECO:0000256" key="4">
    <source>
        <dbReference type="ARBA" id="ARBA00022660"/>
    </source>
</evidence>
<dbReference type="Proteomes" id="UP001199816">
    <property type="component" value="Unassembled WGS sequence"/>
</dbReference>
<organism evidence="16 17">
    <name type="scientific">Niabella pedocola</name>
    <dbReference type="NCBI Taxonomy" id="1752077"/>
    <lineage>
        <taxon>Bacteria</taxon>
        <taxon>Pseudomonadati</taxon>
        <taxon>Bacteroidota</taxon>
        <taxon>Chitinophagia</taxon>
        <taxon>Chitinophagales</taxon>
        <taxon>Chitinophagaceae</taxon>
        <taxon>Niabella</taxon>
    </lineage>
</organism>
<keyword evidence="5 10" id="KW-0812">Transmembrane</keyword>
<dbReference type="CDD" id="cd13919">
    <property type="entry name" value="CuRO_HCO_II_like_5"/>
    <property type="match status" value="1"/>
</dbReference>
<evidence type="ECO:0000256" key="3">
    <source>
        <dbReference type="ARBA" id="ARBA00022448"/>
    </source>
</evidence>
<protein>
    <recommendedName>
        <fullName evidence="11">Cytochrome c oxidase subunit 2</fullName>
        <ecNumber evidence="11">7.1.1.9</ecNumber>
    </recommendedName>
</protein>
<evidence type="ECO:0000256" key="1">
    <source>
        <dbReference type="ARBA" id="ARBA00004141"/>
    </source>
</evidence>
<dbReference type="EMBL" id="JAJNEC010000005">
    <property type="protein sequence ID" value="MCD2424684.1"/>
    <property type="molecule type" value="Genomic_DNA"/>
</dbReference>
<dbReference type="Gene3D" id="1.10.287.90">
    <property type="match status" value="1"/>
</dbReference>
<feature type="transmembrane region" description="Helical" evidence="13">
    <location>
        <begin position="90"/>
        <end position="111"/>
    </location>
</feature>
<reference evidence="16 17" key="1">
    <citation type="submission" date="2021-11" db="EMBL/GenBank/DDBJ databases">
        <title>Genomic of Niabella pedocola.</title>
        <authorList>
            <person name="Wu T."/>
        </authorList>
    </citation>
    <scope>NUCLEOTIDE SEQUENCE [LARGE SCALE GENOMIC DNA]</scope>
    <source>
        <strain evidence="16 17">JCM 31011</strain>
    </source>
</reference>
<comment type="subcellular location">
    <subcellularLocation>
        <location evidence="10">Cell membrane</location>
        <topology evidence="10">Multi-pass membrane protein</topology>
    </subcellularLocation>
    <subcellularLocation>
        <location evidence="1">Membrane</location>
        <topology evidence="1">Multi-pass membrane protein</topology>
    </subcellularLocation>
</comment>
<dbReference type="RefSeq" id="WP_231006895.1">
    <property type="nucleotide sequence ID" value="NZ_JAJNEC010000005.1"/>
</dbReference>
<sequence length="373" mass="41471">MQNFLIFAILILGFIITFQIARASEFVSVIRGEEKTRKQTNKINAALLLVFLIVGLFGVYWAHHTLGDKILKLGSSASDHGILVDRMLKYTIITTGLVFFGTQILLFWYSFKYQESDKRTVYYFPHNNKLELLWTVVPAIVLTILIGFGIVYWYRITGAAPENAMQIEVTGSQFKWEFRYPGKDGVFGKKYYKNIDEVHDNPLGQIWEDAANHDDVYVSGQMHLVVGKPVRLIIGAKDVIHSVGLPHFRLKMDAVPGTPTTLWFTPIKTTKDMIKETGNSKFVYELACDQMCGAGHTGMRGEIIVETQEEFDQWMASQKPKYVQMKEAAAPAAPAAGATASKDSTAAPAATDSVKAVTADTATAVKKDSAGKK</sequence>
<name>A0ABS8PV47_9BACT</name>
<evidence type="ECO:0000256" key="10">
    <source>
        <dbReference type="RuleBase" id="RU000456"/>
    </source>
</evidence>
<comment type="similarity">
    <text evidence="2 10">Belongs to the cytochrome c oxidase subunit 2 family.</text>
</comment>
<evidence type="ECO:0000313" key="17">
    <source>
        <dbReference type="Proteomes" id="UP001199816"/>
    </source>
</evidence>
<keyword evidence="8 13" id="KW-1133">Transmembrane helix</keyword>
<evidence type="ECO:0000256" key="2">
    <source>
        <dbReference type="ARBA" id="ARBA00007866"/>
    </source>
</evidence>
<dbReference type="SUPFAM" id="SSF49503">
    <property type="entry name" value="Cupredoxins"/>
    <property type="match status" value="1"/>
</dbReference>
<dbReference type="Pfam" id="PF02790">
    <property type="entry name" value="COX2_TM"/>
    <property type="match status" value="1"/>
</dbReference>
<dbReference type="EC" id="7.1.1.9" evidence="11"/>